<feature type="signal peptide" evidence="1">
    <location>
        <begin position="1"/>
        <end position="15"/>
    </location>
</feature>
<dbReference type="Gene3D" id="1.10.287.2250">
    <property type="match status" value="1"/>
</dbReference>
<dbReference type="SUPFAM" id="SSF54001">
    <property type="entry name" value="Cysteine proteinases"/>
    <property type="match status" value="1"/>
</dbReference>
<evidence type="ECO:0000259" key="2">
    <source>
        <dbReference type="SMART" id="SM00848"/>
    </source>
</evidence>
<dbReference type="AlphaFoldDB" id="A0A4Y2C5K0"/>
<dbReference type="OrthoDB" id="6424705at2759"/>
<accession>A0A4Y2C5K0</accession>
<feature type="domain" description="Cathepsin propeptide inhibitor" evidence="2">
    <location>
        <begin position="28"/>
        <end position="87"/>
    </location>
</feature>
<sequence length="95" mass="11451">MKFLALFALFVVAASRHIQLDPKLNEHWENFKKVFGKVYDETEEVSRRMIWEQRVSDVVRHNLRYDLGFHSYRKGINEYSDMVSVKNQHNYSDNK</sequence>
<dbReference type="InterPro" id="IPR038765">
    <property type="entry name" value="Papain-like_cys_pep_sf"/>
</dbReference>
<reference evidence="3 5" key="1">
    <citation type="journal article" date="2019" name="Sci. Rep.">
        <title>Orb-weaving spider Araneus ventricosus genome elucidates the spidroin gene catalogue.</title>
        <authorList>
            <person name="Kono N."/>
            <person name="Nakamura H."/>
            <person name="Ohtoshi R."/>
            <person name="Moran D.A.P."/>
            <person name="Shinohara A."/>
            <person name="Yoshida Y."/>
            <person name="Fujiwara M."/>
            <person name="Mori M."/>
            <person name="Tomita M."/>
            <person name="Arakawa K."/>
        </authorList>
    </citation>
    <scope>NUCLEOTIDE SEQUENCE [LARGE SCALE GENOMIC DNA]</scope>
</reference>
<evidence type="ECO:0000313" key="5">
    <source>
        <dbReference type="Proteomes" id="UP000499080"/>
    </source>
</evidence>
<organism evidence="3 5">
    <name type="scientific">Araneus ventricosus</name>
    <name type="common">Orbweaver spider</name>
    <name type="synonym">Epeira ventricosa</name>
    <dbReference type="NCBI Taxonomy" id="182803"/>
    <lineage>
        <taxon>Eukaryota</taxon>
        <taxon>Metazoa</taxon>
        <taxon>Ecdysozoa</taxon>
        <taxon>Arthropoda</taxon>
        <taxon>Chelicerata</taxon>
        <taxon>Arachnida</taxon>
        <taxon>Araneae</taxon>
        <taxon>Araneomorphae</taxon>
        <taxon>Entelegynae</taxon>
        <taxon>Araneoidea</taxon>
        <taxon>Araneidae</taxon>
        <taxon>Araneus</taxon>
    </lineage>
</organism>
<keyword evidence="5" id="KW-1185">Reference proteome</keyword>
<dbReference type="InterPro" id="IPR013201">
    <property type="entry name" value="Prot_inhib_I29"/>
</dbReference>
<feature type="chain" id="PRO_5033458439" description="Cathepsin propeptide inhibitor domain-containing protein" evidence="1">
    <location>
        <begin position="16"/>
        <end position="95"/>
    </location>
</feature>
<dbReference type="SMART" id="SM00848">
    <property type="entry name" value="Inhibitor_I29"/>
    <property type="match status" value="1"/>
</dbReference>
<dbReference type="EMBL" id="BGPR01085451">
    <property type="protein sequence ID" value="GBL99439.1"/>
    <property type="molecule type" value="Genomic_DNA"/>
</dbReference>
<evidence type="ECO:0000313" key="3">
    <source>
        <dbReference type="EMBL" id="GBL99439.1"/>
    </source>
</evidence>
<keyword evidence="1" id="KW-0732">Signal</keyword>
<dbReference type="Proteomes" id="UP000499080">
    <property type="component" value="Unassembled WGS sequence"/>
</dbReference>
<name>A0A4Y2C5K0_ARAVE</name>
<evidence type="ECO:0000256" key="1">
    <source>
        <dbReference type="SAM" id="SignalP"/>
    </source>
</evidence>
<proteinExistence type="predicted"/>
<protein>
    <recommendedName>
        <fullName evidence="2">Cathepsin propeptide inhibitor domain-containing protein</fullName>
    </recommendedName>
</protein>
<comment type="caution">
    <text evidence="3">The sequence shown here is derived from an EMBL/GenBank/DDBJ whole genome shotgun (WGS) entry which is preliminary data.</text>
</comment>
<dbReference type="Pfam" id="PF08246">
    <property type="entry name" value="Inhibitor_I29"/>
    <property type="match status" value="1"/>
</dbReference>
<dbReference type="EMBL" id="BGPR01085466">
    <property type="protein sequence ID" value="GBL99524.1"/>
    <property type="molecule type" value="Genomic_DNA"/>
</dbReference>
<evidence type="ECO:0000313" key="4">
    <source>
        <dbReference type="EMBL" id="GBL99524.1"/>
    </source>
</evidence>
<gene>
    <name evidence="4" type="ORF">AVEN_214768_1</name>
    <name evidence="3" type="ORF">AVEN_243231_1</name>
</gene>